<feature type="transmembrane region" description="Helical" evidence="7">
    <location>
        <begin position="392"/>
        <end position="413"/>
    </location>
</feature>
<dbReference type="InterPro" id="IPR050327">
    <property type="entry name" value="Proton-linked_MCT"/>
</dbReference>
<evidence type="ECO:0000256" key="4">
    <source>
        <dbReference type="ARBA" id="ARBA00022692"/>
    </source>
</evidence>
<feature type="transmembrane region" description="Helical" evidence="7">
    <location>
        <begin position="189"/>
        <end position="209"/>
    </location>
</feature>
<keyword evidence="4 7" id="KW-0812">Transmembrane</keyword>
<gene>
    <name evidence="9" type="ORF">BO72DRAFT_416216</name>
</gene>
<dbReference type="GO" id="GO:0022857">
    <property type="term" value="F:transmembrane transporter activity"/>
    <property type="evidence" value="ECO:0007669"/>
    <property type="project" value="InterPro"/>
</dbReference>
<feature type="transmembrane region" description="Helical" evidence="7">
    <location>
        <begin position="253"/>
        <end position="275"/>
    </location>
</feature>
<organism evidence="9 10">
    <name type="scientific">Aspergillus fijiensis CBS 313.89</name>
    <dbReference type="NCBI Taxonomy" id="1448319"/>
    <lineage>
        <taxon>Eukaryota</taxon>
        <taxon>Fungi</taxon>
        <taxon>Dikarya</taxon>
        <taxon>Ascomycota</taxon>
        <taxon>Pezizomycotina</taxon>
        <taxon>Eurotiomycetes</taxon>
        <taxon>Eurotiomycetidae</taxon>
        <taxon>Eurotiales</taxon>
        <taxon>Aspergillaceae</taxon>
        <taxon>Aspergillus</taxon>
    </lineage>
</organism>
<dbReference type="PROSITE" id="PS50850">
    <property type="entry name" value="MFS"/>
    <property type="match status" value="1"/>
</dbReference>
<dbReference type="CDD" id="cd17352">
    <property type="entry name" value="MFS_MCT_SLC16"/>
    <property type="match status" value="1"/>
</dbReference>
<evidence type="ECO:0000313" key="9">
    <source>
        <dbReference type="EMBL" id="RAK71840.1"/>
    </source>
</evidence>
<dbReference type="AlphaFoldDB" id="A0A8G1REK7"/>
<dbReference type="PANTHER" id="PTHR11360">
    <property type="entry name" value="MONOCARBOXYLATE TRANSPORTER"/>
    <property type="match status" value="1"/>
</dbReference>
<feature type="transmembrane region" description="Helical" evidence="7">
    <location>
        <begin position="221"/>
        <end position="241"/>
    </location>
</feature>
<evidence type="ECO:0000313" key="10">
    <source>
        <dbReference type="Proteomes" id="UP000249789"/>
    </source>
</evidence>
<keyword evidence="10" id="KW-1185">Reference proteome</keyword>
<feature type="transmembrane region" description="Helical" evidence="7">
    <location>
        <begin position="425"/>
        <end position="444"/>
    </location>
</feature>
<evidence type="ECO:0000256" key="6">
    <source>
        <dbReference type="ARBA" id="ARBA00023136"/>
    </source>
</evidence>
<accession>A0A8G1REK7</accession>
<feature type="domain" description="Major facilitator superfamily (MFS) profile" evidence="8">
    <location>
        <begin position="297"/>
        <end position="487"/>
    </location>
</feature>
<feature type="transmembrane region" description="Helical" evidence="7">
    <location>
        <begin position="456"/>
        <end position="478"/>
    </location>
</feature>
<proteinExistence type="inferred from homology"/>
<feature type="transmembrane region" description="Helical" evidence="7">
    <location>
        <begin position="296"/>
        <end position="318"/>
    </location>
</feature>
<evidence type="ECO:0000256" key="5">
    <source>
        <dbReference type="ARBA" id="ARBA00022989"/>
    </source>
</evidence>
<evidence type="ECO:0000256" key="7">
    <source>
        <dbReference type="SAM" id="Phobius"/>
    </source>
</evidence>
<evidence type="ECO:0000259" key="8">
    <source>
        <dbReference type="PROSITE" id="PS50850"/>
    </source>
</evidence>
<dbReference type="InterPro" id="IPR036259">
    <property type="entry name" value="MFS_trans_sf"/>
</dbReference>
<dbReference type="Pfam" id="PF07690">
    <property type="entry name" value="MFS_1"/>
    <property type="match status" value="1"/>
</dbReference>
<comment type="subcellular location">
    <subcellularLocation>
        <location evidence="1">Membrane</location>
        <topology evidence="1">Multi-pass membrane protein</topology>
    </subcellularLocation>
</comment>
<feature type="transmembrane region" description="Helical" evidence="7">
    <location>
        <begin position="361"/>
        <end position="380"/>
    </location>
</feature>
<dbReference type="OrthoDB" id="5667at2759"/>
<keyword evidence="6 7" id="KW-0472">Membrane</keyword>
<evidence type="ECO:0000256" key="2">
    <source>
        <dbReference type="ARBA" id="ARBA00006727"/>
    </source>
</evidence>
<comment type="similarity">
    <text evidence="2">Belongs to the major facilitator superfamily. Monocarboxylate porter (TC 2.A.1.13) family.</text>
</comment>
<evidence type="ECO:0000256" key="1">
    <source>
        <dbReference type="ARBA" id="ARBA00004141"/>
    </source>
</evidence>
<name>A0A8G1REK7_9EURO</name>
<dbReference type="Proteomes" id="UP000249789">
    <property type="component" value="Unassembled WGS sequence"/>
</dbReference>
<dbReference type="SUPFAM" id="SSF103473">
    <property type="entry name" value="MFS general substrate transporter"/>
    <property type="match status" value="1"/>
</dbReference>
<sequence>MTNNMQRHEFDLPSELPAEDINELYHSHGSTSTTTQVDVEADKDELVSGRQHPLEAGQEGSSNTSDSVEKIGAAAATTQLAQGPKGAPDGGMEAWLTVLGGFCAMFVSFGWVNCMGIFIDYYKTHQLQDESTSTVTWVTSLMTFMMFFGGPFVGILFDNFGPRYIVLAGTFFHVFGLMMISISTEYYQFLLAQGLCSPIGTSALFHCSINSISTWFGRRRALALGIATSGASLGGVILPIMLTRLFDQLDFGWAVRICAFLILFCLVIANCTLKSRLQHRRKPFHFLDFVRPLREVPFLLTTAGTFCFFWGMFLPFSFIPSQAQKNGMSASLASYLIPIMNAASTPGRIIPPYLADLFGRFNLMILMTFLSVVLVLGLWLPTHGNVPSICFSALYGFSSGTAVSLAPALVAQISEIREIGVRSGTYFFLVSFAALTGTPIAGALLPDPLHGSYLKLNVFCAVVMFSGVVFYCLAKLWISEGRVVRKV</sequence>
<dbReference type="InterPro" id="IPR011701">
    <property type="entry name" value="MFS"/>
</dbReference>
<dbReference type="InterPro" id="IPR020846">
    <property type="entry name" value="MFS_dom"/>
</dbReference>
<dbReference type="PANTHER" id="PTHR11360:SF224">
    <property type="entry name" value="MAJOR FACILITATOR SUPERFAMILY (MFS) PROFILE DOMAIN-CONTAINING PROTEIN-RELATED"/>
    <property type="match status" value="1"/>
</dbReference>
<keyword evidence="5 7" id="KW-1133">Transmembrane helix</keyword>
<feature type="transmembrane region" description="Helical" evidence="7">
    <location>
        <begin position="164"/>
        <end position="183"/>
    </location>
</feature>
<evidence type="ECO:0000256" key="3">
    <source>
        <dbReference type="ARBA" id="ARBA00022448"/>
    </source>
</evidence>
<feature type="transmembrane region" description="Helical" evidence="7">
    <location>
        <begin position="134"/>
        <end position="157"/>
    </location>
</feature>
<dbReference type="VEuPathDB" id="FungiDB:BO72DRAFT_416216"/>
<feature type="transmembrane region" description="Helical" evidence="7">
    <location>
        <begin position="94"/>
        <end position="122"/>
    </location>
</feature>
<feature type="transmembrane region" description="Helical" evidence="7">
    <location>
        <begin position="330"/>
        <end position="349"/>
    </location>
</feature>
<dbReference type="GeneID" id="63859921"/>
<dbReference type="Gene3D" id="1.20.1250.20">
    <property type="entry name" value="MFS general substrate transporter like domains"/>
    <property type="match status" value="1"/>
</dbReference>
<dbReference type="EMBL" id="KZ824708">
    <property type="protein sequence ID" value="RAK71840.1"/>
    <property type="molecule type" value="Genomic_DNA"/>
</dbReference>
<reference evidence="9 10" key="1">
    <citation type="submission" date="2018-02" db="EMBL/GenBank/DDBJ databases">
        <title>The genomes of Aspergillus section Nigri reveals drivers in fungal speciation.</title>
        <authorList>
            <consortium name="DOE Joint Genome Institute"/>
            <person name="Vesth T.C."/>
            <person name="Nybo J."/>
            <person name="Theobald S."/>
            <person name="Brandl J."/>
            <person name="Frisvad J.C."/>
            <person name="Nielsen K.F."/>
            <person name="Lyhne E.K."/>
            <person name="Kogle M.E."/>
            <person name="Kuo A."/>
            <person name="Riley R."/>
            <person name="Clum A."/>
            <person name="Nolan M."/>
            <person name="Lipzen A."/>
            <person name="Salamov A."/>
            <person name="Henrissat B."/>
            <person name="Wiebenga A."/>
            <person name="De vries R.P."/>
            <person name="Grigoriev I.V."/>
            <person name="Mortensen U.H."/>
            <person name="Andersen M.R."/>
            <person name="Baker S.E."/>
        </authorList>
    </citation>
    <scope>NUCLEOTIDE SEQUENCE [LARGE SCALE GENOMIC DNA]</scope>
    <source>
        <strain evidence="9 10">CBS 313.89</strain>
    </source>
</reference>
<keyword evidence="3" id="KW-0813">Transport</keyword>
<dbReference type="RefSeq" id="XP_040795852.1">
    <property type="nucleotide sequence ID" value="XM_040942588.1"/>
</dbReference>
<protein>
    <submittedName>
        <fullName evidence="9">MFS general substrate transporter</fullName>
    </submittedName>
</protein>
<dbReference type="GO" id="GO:0016020">
    <property type="term" value="C:membrane"/>
    <property type="evidence" value="ECO:0007669"/>
    <property type="project" value="UniProtKB-SubCell"/>
</dbReference>